<dbReference type="EMBL" id="CP002083">
    <property type="protein sequence ID" value="ADJ22506.1"/>
    <property type="molecule type" value="Genomic_DNA"/>
</dbReference>
<accession>D8JT21</accession>
<dbReference type="HOGENOM" id="CLU_022986_1_1_5"/>
<dbReference type="eggNOG" id="COG0095">
    <property type="taxonomic scope" value="Bacteria"/>
</dbReference>
<dbReference type="InterPro" id="IPR045864">
    <property type="entry name" value="aa-tRNA-synth_II/BPL/LPL"/>
</dbReference>
<protein>
    <submittedName>
        <fullName evidence="2">Biotin/lipoate A/B protein ligase</fullName>
    </submittedName>
</protein>
<keyword evidence="3" id="KW-1185">Reference proteome</keyword>
<dbReference type="Gene3D" id="3.30.930.10">
    <property type="entry name" value="Bira Bifunctional Protein, Domain 2"/>
    <property type="match status" value="1"/>
</dbReference>
<proteinExistence type="predicted"/>
<keyword evidence="2" id="KW-0436">Ligase</keyword>
<dbReference type="InterPro" id="IPR004143">
    <property type="entry name" value="BPL_LPL_catalytic"/>
</dbReference>
<dbReference type="Proteomes" id="UP000002033">
    <property type="component" value="Chromosome"/>
</dbReference>
<dbReference type="Pfam" id="PF21948">
    <property type="entry name" value="LplA-B_cat"/>
    <property type="match status" value="1"/>
</dbReference>
<dbReference type="Gene3D" id="3.30.390.50">
    <property type="entry name" value="CO dehydrogenase flavoprotein, C-terminal domain"/>
    <property type="match status" value="1"/>
</dbReference>
<evidence type="ECO:0000259" key="1">
    <source>
        <dbReference type="PROSITE" id="PS51733"/>
    </source>
</evidence>
<feature type="domain" description="BPL/LPL catalytic" evidence="1">
    <location>
        <begin position="35"/>
        <end position="228"/>
    </location>
</feature>
<evidence type="ECO:0000313" key="3">
    <source>
        <dbReference type="Proteomes" id="UP000002033"/>
    </source>
</evidence>
<organism evidence="2 3">
    <name type="scientific">Hyphomicrobium denitrificans (strain ATCC 51888 / DSM 1869 / NCIMB 11706 / TK 0415)</name>
    <dbReference type="NCBI Taxonomy" id="582899"/>
    <lineage>
        <taxon>Bacteria</taxon>
        <taxon>Pseudomonadati</taxon>
        <taxon>Pseudomonadota</taxon>
        <taxon>Alphaproteobacteria</taxon>
        <taxon>Hyphomicrobiales</taxon>
        <taxon>Hyphomicrobiaceae</taxon>
        <taxon>Hyphomicrobium</taxon>
    </lineage>
</organism>
<name>D8JT21_HYPDA</name>
<dbReference type="SUPFAM" id="SSF55681">
    <property type="entry name" value="Class II aaRS and biotin synthetases"/>
    <property type="match status" value="1"/>
</dbReference>
<sequence length="362" mass="39832">MSIGRRAFRVIDTGVRDGRRQIAFDQAMIDLHREGKVRDSVRFLRFQPCALVGRHQSIGKELKLDYCRENGIGIVRRITGGGAIYLDPGQVGWELVISRKRVPLPTLQDYTKEICEAVASGLSQAFSIDARFRPRNDIEVDGRKLCGTGGFFDGDTLFYQGTVLVDADPERVLACLNVPEEKLRKRNLDNASNRLVTLKHLMGGVAPDIESIHEAILRGLSERFGIDFSFELPSDDEEILAAKIHDDETGTDEFVYSIDETPAQADCGAATLSGPGGSITALVRLEGKEQTQRIQTVLLTGDFFVAPPRILLDLEANLRGVPLDSVSGAIDEFFAATRPELLSLAPGDFKTVVHAALRTLRP</sequence>
<dbReference type="PROSITE" id="PS51733">
    <property type="entry name" value="BPL_LPL_CATALYTIC"/>
    <property type="match status" value="1"/>
</dbReference>
<dbReference type="CDD" id="cd16443">
    <property type="entry name" value="LplA"/>
    <property type="match status" value="1"/>
</dbReference>
<evidence type="ECO:0000313" key="2">
    <source>
        <dbReference type="EMBL" id="ADJ22506.1"/>
    </source>
</evidence>
<dbReference type="GO" id="GO:0016874">
    <property type="term" value="F:ligase activity"/>
    <property type="evidence" value="ECO:0007669"/>
    <property type="project" value="UniProtKB-KW"/>
</dbReference>
<reference evidence="3" key="1">
    <citation type="journal article" date="2011" name="J. Bacteriol.">
        <title>Genome sequences of eight morphologically diverse alphaproteobacteria.</title>
        <authorList>
            <consortium name="US DOE Joint Genome Institute"/>
            <person name="Brown P.J."/>
            <person name="Kysela D.T."/>
            <person name="Buechlein A."/>
            <person name="Hemmerich C."/>
            <person name="Brun Y.V."/>
        </authorList>
    </citation>
    <scope>NUCLEOTIDE SEQUENCE [LARGE SCALE GENOMIC DNA]</scope>
    <source>
        <strain evidence="3">ATCC 51888 / DSM 1869 / NCIB 11706 / TK 0415</strain>
    </source>
</reference>
<dbReference type="PANTHER" id="PTHR43679:SF2">
    <property type="entry name" value="OCTANOYL-[GCVH]:PROTEIN N-OCTANOYLTRANSFERASE"/>
    <property type="match status" value="1"/>
</dbReference>
<dbReference type="KEGG" id="hdn:Hden_0686"/>
<dbReference type="OrthoDB" id="9787898at2"/>
<dbReference type="AlphaFoldDB" id="D8JT21"/>
<dbReference type="InterPro" id="IPR050664">
    <property type="entry name" value="Octanoyltrans_LipM/LipL"/>
</dbReference>
<dbReference type="PANTHER" id="PTHR43679">
    <property type="entry name" value="OCTANOYLTRANSFERASE LIPM-RELATED"/>
    <property type="match status" value="1"/>
</dbReference>
<dbReference type="SMR" id="D8JT21"/>
<gene>
    <name evidence="2" type="ordered locus">Hden_0686</name>
</gene>
<dbReference type="STRING" id="582899.Hden_0686"/>